<feature type="chain" id="PRO_5019235538" evidence="1">
    <location>
        <begin position="28"/>
        <end position="602"/>
    </location>
</feature>
<reference evidence="3" key="2">
    <citation type="submission" date="2019-01" db="EMBL/GenBank/DDBJ databases">
        <title>Genome sequence of Desulfonema ishimotonii strain Tokyo 01.</title>
        <authorList>
            <person name="Fukui M."/>
        </authorList>
    </citation>
    <scope>NUCLEOTIDE SEQUENCE [LARGE SCALE GENOMIC DNA]</scope>
    <source>
        <strain evidence="3">Tokyo 01</strain>
    </source>
</reference>
<dbReference type="RefSeq" id="WP_124327299.1">
    <property type="nucleotide sequence ID" value="NZ_BEXT01000001.1"/>
</dbReference>
<sequence>MKKIRLNGLVIWAAMMAFFMLIPSAGAEQIAISVNAAADYSSGAHSVIDVNPMGGPRSVQNDLLPTISDLGVAGFDRYFYRMERYMGDNITKFDVENPVTPIWQYSTLDDGETASSNPHALIFASPEKAYLLRYGTAKAWIVNPSATTAAEFKIGELDLSAYADEDGIPEMTSGVIVNGRLFILLARLNRNDSWAPKQAYIAVFDIATDTEIDTGTGNDIGVGGIALPMTNPGTIQYISENGMIYIGCQGGYESSWSGTPAEYTGGILGLNPMSYALTTVLDDGDDANHPYGNISGMAVVSPEKGYFIGYAGYGDNTLYTFNPTTGAVTGTVAADLENKNIVALSVDQNGYLWAGNGTDANLTIINPTNDTVDEKVGTNLNPLALAFAFDETFTYYLPYYVAGGDFWTGVALRNMDSAENATVTVVGYGQDGKTVMSETRSLNARGQSSFVAGNGLNQTGWLKVMSSQPLTGLAFVGNSGASNYMADITMEKATSPALIIPHIAQDEMWDTTVMVCNPNSSVTSVTLTVVGTDGAVASTRTYDLAANGSGVYPVSDLTDGAIQPGGSVEISATQGVAAFALYDNLKSGGYYYSGIRAVNADE</sequence>
<keyword evidence="1" id="KW-0732">Signal</keyword>
<dbReference type="Gene3D" id="2.130.10.10">
    <property type="entry name" value="YVTN repeat-like/Quinoprotein amine dehydrogenase"/>
    <property type="match status" value="1"/>
</dbReference>
<dbReference type="OrthoDB" id="5419342at2"/>
<protein>
    <submittedName>
        <fullName evidence="2">Uncharacterized protein</fullName>
    </submittedName>
</protein>
<organism evidence="2 3">
    <name type="scientific">Desulfonema ishimotonii</name>
    <dbReference type="NCBI Taxonomy" id="45657"/>
    <lineage>
        <taxon>Bacteria</taxon>
        <taxon>Pseudomonadati</taxon>
        <taxon>Thermodesulfobacteriota</taxon>
        <taxon>Desulfobacteria</taxon>
        <taxon>Desulfobacterales</taxon>
        <taxon>Desulfococcaceae</taxon>
        <taxon>Desulfonema</taxon>
    </lineage>
</organism>
<evidence type="ECO:0000313" key="2">
    <source>
        <dbReference type="EMBL" id="GBC59819.1"/>
    </source>
</evidence>
<dbReference type="Proteomes" id="UP000288096">
    <property type="component" value="Unassembled WGS sequence"/>
</dbReference>
<reference evidence="3" key="1">
    <citation type="submission" date="2017-11" db="EMBL/GenBank/DDBJ databases">
        <authorList>
            <person name="Watanabe M."/>
            <person name="Kojima H."/>
        </authorList>
    </citation>
    <scope>NUCLEOTIDE SEQUENCE [LARGE SCALE GENOMIC DNA]</scope>
    <source>
        <strain evidence="3">Tokyo 01</strain>
    </source>
</reference>
<keyword evidence="3" id="KW-1185">Reference proteome</keyword>
<feature type="signal peptide" evidence="1">
    <location>
        <begin position="1"/>
        <end position="27"/>
    </location>
</feature>
<accession>A0A401FS77</accession>
<dbReference type="SUPFAM" id="SSF101898">
    <property type="entry name" value="NHL repeat"/>
    <property type="match status" value="1"/>
</dbReference>
<evidence type="ECO:0000256" key="1">
    <source>
        <dbReference type="SAM" id="SignalP"/>
    </source>
</evidence>
<dbReference type="AlphaFoldDB" id="A0A401FS77"/>
<gene>
    <name evidence="2" type="ORF">DENIS_0760</name>
</gene>
<evidence type="ECO:0000313" key="3">
    <source>
        <dbReference type="Proteomes" id="UP000288096"/>
    </source>
</evidence>
<proteinExistence type="predicted"/>
<comment type="caution">
    <text evidence="2">The sequence shown here is derived from an EMBL/GenBank/DDBJ whole genome shotgun (WGS) entry which is preliminary data.</text>
</comment>
<name>A0A401FS77_9BACT</name>
<dbReference type="InterPro" id="IPR015943">
    <property type="entry name" value="WD40/YVTN_repeat-like_dom_sf"/>
</dbReference>
<dbReference type="EMBL" id="BEXT01000001">
    <property type="protein sequence ID" value="GBC59819.1"/>
    <property type="molecule type" value="Genomic_DNA"/>
</dbReference>